<proteinExistence type="predicted"/>
<dbReference type="EMBL" id="HACA01015660">
    <property type="protein sequence ID" value="CDW33021.1"/>
    <property type="molecule type" value="Transcribed_RNA"/>
</dbReference>
<name>A0A0K2U5N4_LEPSM</name>
<reference evidence="1" key="1">
    <citation type="submission" date="2014-05" db="EMBL/GenBank/DDBJ databases">
        <authorList>
            <person name="Chronopoulou M."/>
        </authorList>
    </citation>
    <scope>NUCLEOTIDE SEQUENCE</scope>
    <source>
        <tissue evidence="1">Whole organism</tissue>
    </source>
</reference>
<accession>A0A0K2U5N4</accession>
<dbReference type="AlphaFoldDB" id="A0A0K2U5N4"/>
<sequence>MRGPGGVGETVAGFKGTRSVTIFDTFP</sequence>
<evidence type="ECO:0000313" key="1">
    <source>
        <dbReference type="EMBL" id="CDW33021.1"/>
    </source>
</evidence>
<organism evidence="1">
    <name type="scientific">Lepeophtheirus salmonis</name>
    <name type="common">Salmon louse</name>
    <name type="synonym">Caligus salmonis</name>
    <dbReference type="NCBI Taxonomy" id="72036"/>
    <lineage>
        <taxon>Eukaryota</taxon>
        <taxon>Metazoa</taxon>
        <taxon>Ecdysozoa</taxon>
        <taxon>Arthropoda</taxon>
        <taxon>Crustacea</taxon>
        <taxon>Multicrustacea</taxon>
        <taxon>Hexanauplia</taxon>
        <taxon>Copepoda</taxon>
        <taxon>Siphonostomatoida</taxon>
        <taxon>Caligidae</taxon>
        <taxon>Lepeophtheirus</taxon>
    </lineage>
</organism>
<protein>
    <submittedName>
        <fullName evidence="1">Uncharacterized protein</fullName>
    </submittedName>
</protein>